<feature type="transmembrane region" description="Helical" evidence="1">
    <location>
        <begin position="60"/>
        <end position="78"/>
    </location>
</feature>
<dbReference type="Proteomes" id="UP000315440">
    <property type="component" value="Unassembled WGS sequence"/>
</dbReference>
<dbReference type="InterPro" id="IPR029062">
    <property type="entry name" value="Class_I_gatase-like"/>
</dbReference>
<dbReference type="PANTHER" id="PTHR37947">
    <property type="entry name" value="BLL2462 PROTEIN"/>
    <property type="match status" value="1"/>
</dbReference>
<comment type="caution">
    <text evidence="3">The sequence shown here is derived from an EMBL/GenBank/DDBJ whole genome shotgun (WGS) entry which is preliminary data.</text>
</comment>
<dbReference type="Gene3D" id="3.40.50.410">
    <property type="entry name" value="von Willebrand factor, type A domain"/>
    <property type="match status" value="1"/>
</dbReference>
<dbReference type="PROSITE" id="PS50234">
    <property type="entry name" value="VWFA"/>
    <property type="match status" value="1"/>
</dbReference>
<reference evidence="3 4" key="1">
    <citation type="submission" date="2019-02" db="EMBL/GenBank/DDBJ databases">
        <title>Deep-cultivation of Planctomycetes and their phenomic and genomic characterization uncovers novel biology.</title>
        <authorList>
            <person name="Wiegand S."/>
            <person name="Jogler M."/>
            <person name="Boedeker C."/>
            <person name="Pinto D."/>
            <person name="Vollmers J."/>
            <person name="Rivas-Marin E."/>
            <person name="Kohn T."/>
            <person name="Peeters S.H."/>
            <person name="Heuer A."/>
            <person name="Rast P."/>
            <person name="Oberbeckmann S."/>
            <person name="Bunk B."/>
            <person name="Jeske O."/>
            <person name="Meyerdierks A."/>
            <person name="Storesund J.E."/>
            <person name="Kallscheuer N."/>
            <person name="Luecker S."/>
            <person name="Lage O.M."/>
            <person name="Pohl T."/>
            <person name="Merkel B.J."/>
            <person name="Hornburger P."/>
            <person name="Mueller R.-W."/>
            <person name="Bruemmer F."/>
            <person name="Labrenz M."/>
            <person name="Spormann A.M."/>
            <person name="Op Den Camp H."/>
            <person name="Overmann J."/>
            <person name="Amann R."/>
            <person name="Jetten M.S.M."/>
            <person name="Mascher T."/>
            <person name="Medema M.H."/>
            <person name="Devos D.P."/>
            <person name="Kaster A.-K."/>
            <person name="Ovreas L."/>
            <person name="Rohde M."/>
            <person name="Galperin M.Y."/>
            <person name="Jogler C."/>
        </authorList>
    </citation>
    <scope>NUCLEOTIDE SEQUENCE [LARGE SCALE GENOMIC DNA]</scope>
    <source>
        <strain evidence="3 4">Mal64</strain>
    </source>
</reference>
<dbReference type="SMART" id="SM00327">
    <property type="entry name" value="VWA"/>
    <property type="match status" value="1"/>
</dbReference>
<accession>A0A5C5ZIU4</accession>
<feature type="domain" description="VWFA" evidence="2">
    <location>
        <begin position="92"/>
        <end position="296"/>
    </location>
</feature>
<sequence length="805" mass="87177">MTNLLTTPLLAQAAETAATWRFETTWSWAPWLTVLFIAGAAALVFYCYRRERTPAGRSMRTLLGLLRVTTVLLIMAMLSEALLSGARTGRPRFAVVLDRSQSMATADPYAEGELPEAFRPAAGAASPTRDALARELLTRDNAALLAAIAEDYEIDLAFVGEGGTGEALADESDLTGGASGMADRLASLGEPRAATTRLGETLAAVVSAADRATPQGVLVLTDGQNTAGRSLADAAEAARRAGAPLYFVGLGRDEAPPEARLAELLADDAAFVDDLVSFRATLHTRGLEGERVRVSLRREGDERVLADETLAIGAGEAAKPVRLLHRPTEAGVQRYTLRAELLAGGDDKKLAAADAADLELSHTLRVRDDAINVLLAAGYPNYEYRYLKHLLERDETIKLRTFLQEADYGYVESDLTALGRFPLRRDEIDSYDVILLVDLDPTLLPRSIWAEVARFVSAEGGGLAMVAGPRHLPWEFGRSADFAALAPVSITELAHDGAVTDPGFVVRPTELGELSASMQLDDSPQQSSRVWRNLAPMYWYAEVGAPKPAARVLAVHPRAKLATGEAAPMIVSQFYGAGRVLMHAFDSSWSWRYRVGDAYFARYWVQAIRELARGKLTAGGEGVELASTRKLYEAGEPVRLRLRYRDERLAPGEGAEPRLLIESTGQAQRRVAMRSSPDSQGRYDATLSGLPVGRYRALLADAPTGAPGAEETGPVIAEFEIAAPPGELAHVERDSAAMTAAAERSHGAYFTLADADQIADALPRGRRVPIESLPPVELWNRWPLLLAICGCLVTEWVLRKRFAML</sequence>
<dbReference type="AlphaFoldDB" id="A0A5C5ZIU4"/>
<dbReference type="Gene3D" id="3.40.50.880">
    <property type="match status" value="1"/>
</dbReference>
<keyword evidence="1" id="KW-0472">Membrane</keyword>
<dbReference type="InterPro" id="IPR002035">
    <property type="entry name" value="VWF_A"/>
</dbReference>
<evidence type="ECO:0000313" key="4">
    <source>
        <dbReference type="Proteomes" id="UP000315440"/>
    </source>
</evidence>
<name>A0A5C5ZIU4_9BACT</name>
<dbReference type="RefSeq" id="WP_146401262.1">
    <property type="nucleotide sequence ID" value="NZ_SJPQ01000003.1"/>
</dbReference>
<evidence type="ECO:0000313" key="3">
    <source>
        <dbReference type="EMBL" id="TWT87269.1"/>
    </source>
</evidence>
<gene>
    <name evidence="3" type="ORF">Mal64_28070</name>
</gene>
<dbReference type="SUPFAM" id="SSF52317">
    <property type="entry name" value="Class I glutamine amidotransferase-like"/>
    <property type="match status" value="1"/>
</dbReference>
<keyword evidence="1" id="KW-0812">Transmembrane</keyword>
<organism evidence="3 4">
    <name type="scientific">Pseudobythopirellula maris</name>
    <dbReference type="NCBI Taxonomy" id="2527991"/>
    <lineage>
        <taxon>Bacteria</taxon>
        <taxon>Pseudomonadati</taxon>
        <taxon>Planctomycetota</taxon>
        <taxon>Planctomycetia</taxon>
        <taxon>Pirellulales</taxon>
        <taxon>Lacipirellulaceae</taxon>
        <taxon>Pseudobythopirellula</taxon>
    </lineage>
</organism>
<dbReference type="InterPro" id="IPR036465">
    <property type="entry name" value="vWFA_dom_sf"/>
</dbReference>
<dbReference type="SUPFAM" id="SSF53300">
    <property type="entry name" value="vWA-like"/>
    <property type="match status" value="1"/>
</dbReference>
<keyword evidence="4" id="KW-1185">Reference proteome</keyword>
<keyword evidence="1" id="KW-1133">Transmembrane helix</keyword>
<protein>
    <recommendedName>
        <fullName evidence="2">VWFA domain-containing protein</fullName>
    </recommendedName>
</protein>
<proteinExistence type="predicted"/>
<dbReference type="OrthoDB" id="252901at2"/>
<dbReference type="PANTHER" id="PTHR37947:SF1">
    <property type="entry name" value="BLL2462 PROTEIN"/>
    <property type="match status" value="1"/>
</dbReference>
<evidence type="ECO:0000256" key="1">
    <source>
        <dbReference type="SAM" id="Phobius"/>
    </source>
</evidence>
<evidence type="ECO:0000259" key="2">
    <source>
        <dbReference type="PROSITE" id="PS50234"/>
    </source>
</evidence>
<feature type="transmembrane region" description="Helical" evidence="1">
    <location>
        <begin position="26"/>
        <end position="48"/>
    </location>
</feature>
<dbReference type="EMBL" id="SJPQ01000003">
    <property type="protein sequence ID" value="TWT87269.1"/>
    <property type="molecule type" value="Genomic_DNA"/>
</dbReference>